<keyword evidence="1" id="KW-0732">Signal</keyword>
<evidence type="ECO:0008006" key="4">
    <source>
        <dbReference type="Google" id="ProtNLM"/>
    </source>
</evidence>
<gene>
    <name evidence="2" type="ORF">GIB67_026384</name>
</gene>
<sequence>MLHTFFLKPFNLLFTLISLLSNQDVLPLSPSNPKRKIPSTFFLVKTNSLEGLPQRLYLYNILSHRAFNIYPIYRFSIRSSPKYASRDNPSFWIKSPSKRI</sequence>
<evidence type="ECO:0000313" key="2">
    <source>
        <dbReference type="EMBL" id="KAF6174896.1"/>
    </source>
</evidence>
<proteinExistence type="predicted"/>
<feature type="signal peptide" evidence="1">
    <location>
        <begin position="1"/>
        <end position="27"/>
    </location>
</feature>
<evidence type="ECO:0000313" key="3">
    <source>
        <dbReference type="Proteomes" id="UP000541444"/>
    </source>
</evidence>
<feature type="chain" id="PRO_5029896827" description="Secreted protein" evidence="1">
    <location>
        <begin position="28"/>
        <end position="100"/>
    </location>
</feature>
<organism evidence="2 3">
    <name type="scientific">Kingdonia uniflora</name>
    <dbReference type="NCBI Taxonomy" id="39325"/>
    <lineage>
        <taxon>Eukaryota</taxon>
        <taxon>Viridiplantae</taxon>
        <taxon>Streptophyta</taxon>
        <taxon>Embryophyta</taxon>
        <taxon>Tracheophyta</taxon>
        <taxon>Spermatophyta</taxon>
        <taxon>Magnoliopsida</taxon>
        <taxon>Ranunculales</taxon>
        <taxon>Circaeasteraceae</taxon>
        <taxon>Kingdonia</taxon>
    </lineage>
</organism>
<dbReference type="EMBL" id="JACGCM010000223">
    <property type="protein sequence ID" value="KAF6174896.1"/>
    <property type="molecule type" value="Genomic_DNA"/>
</dbReference>
<keyword evidence="3" id="KW-1185">Reference proteome</keyword>
<reference evidence="2 3" key="1">
    <citation type="journal article" date="2020" name="IScience">
        <title>Genome Sequencing of the Endangered Kingdonia uniflora (Circaeasteraceae, Ranunculales) Reveals Potential Mechanisms of Evolutionary Specialization.</title>
        <authorList>
            <person name="Sun Y."/>
            <person name="Deng T."/>
            <person name="Zhang A."/>
            <person name="Moore M.J."/>
            <person name="Landis J.B."/>
            <person name="Lin N."/>
            <person name="Zhang H."/>
            <person name="Zhang X."/>
            <person name="Huang J."/>
            <person name="Zhang X."/>
            <person name="Sun H."/>
            <person name="Wang H."/>
        </authorList>
    </citation>
    <scope>NUCLEOTIDE SEQUENCE [LARGE SCALE GENOMIC DNA]</scope>
    <source>
        <strain evidence="2">TB1705</strain>
        <tissue evidence="2">Leaf</tissue>
    </source>
</reference>
<dbReference type="AlphaFoldDB" id="A0A7J7P619"/>
<protein>
    <recommendedName>
        <fullName evidence="4">Secreted protein</fullName>
    </recommendedName>
</protein>
<dbReference type="Proteomes" id="UP000541444">
    <property type="component" value="Unassembled WGS sequence"/>
</dbReference>
<name>A0A7J7P619_9MAGN</name>
<evidence type="ECO:0000256" key="1">
    <source>
        <dbReference type="SAM" id="SignalP"/>
    </source>
</evidence>
<accession>A0A7J7P619</accession>
<comment type="caution">
    <text evidence="2">The sequence shown here is derived from an EMBL/GenBank/DDBJ whole genome shotgun (WGS) entry which is preliminary data.</text>
</comment>